<accession>A0ABT1XEI2</accession>
<gene>
    <name evidence="2" type="ORF">NSP04_03395</name>
</gene>
<comment type="caution">
    <text evidence="2">The sequence shown here is derived from an EMBL/GenBank/DDBJ whole genome shotgun (WGS) entry which is preliminary data.</text>
</comment>
<evidence type="ECO:0000313" key="2">
    <source>
        <dbReference type="EMBL" id="MCR2745686.1"/>
    </source>
</evidence>
<feature type="region of interest" description="Disordered" evidence="1">
    <location>
        <begin position="144"/>
        <end position="168"/>
    </location>
</feature>
<evidence type="ECO:0000256" key="1">
    <source>
        <dbReference type="SAM" id="MobiDB-lite"/>
    </source>
</evidence>
<evidence type="ECO:0000313" key="3">
    <source>
        <dbReference type="Proteomes" id="UP001165267"/>
    </source>
</evidence>
<proteinExistence type="predicted"/>
<dbReference type="EMBL" id="JANKHG010000014">
    <property type="protein sequence ID" value="MCR2745686.1"/>
    <property type="molecule type" value="Genomic_DNA"/>
</dbReference>
<dbReference type="Proteomes" id="UP001165267">
    <property type="component" value="Unassembled WGS sequence"/>
</dbReference>
<keyword evidence="3" id="KW-1185">Reference proteome</keyword>
<sequence>MIRKSIADEMPGIIARSSIRAITRGAAQQAIDDNAGQFGAFGSILSIVSKGAAFALEQADVRSWRNVPGEYSVGRAALPVGRHKISITDSIGQLHTQEVEVTGRYAVVLLNVNRNEIQLASNGYGDNAVIAEVLPPPVIKPVATSVEKTKKVSKKKTQSASNTAQPKK</sequence>
<dbReference type="RefSeq" id="WP_257510928.1">
    <property type="nucleotide sequence ID" value="NZ_JANKHG010000014.1"/>
</dbReference>
<organism evidence="2 3">
    <name type="scientific">Limnobacter parvus</name>
    <dbReference type="NCBI Taxonomy" id="2939690"/>
    <lineage>
        <taxon>Bacteria</taxon>
        <taxon>Pseudomonadati</taxon>
        <taxon>Pseudomonadota</taxon>
        <taxon>Betaproteobacteria</taxon>
        <taxon>Burkholderiales</taxon>
        <taxon>Burkholderiaceae</taxon>
        <taxon>Limnobacter</taxon>
    </lineage>
</organism>
<name>A0ABT1XEI2_9BURK</name>
<protein>
    <submittedName>
        <fullName evidence="2">Uncharacterized protein</fullName>
    </submittedName>
</protein>
<reference evidence="2" key="1">
    <citation type="submission" date="2022-07" db="EMBL/GenBank/DDBJ databases">
        <authorList>
            <person name="Xamxidin M."/>
        </authorList>
    </citation>
    <scope>NUCLEOTIDE SEQUENCE</scope>
    <source>
        <strain evidence="2">YS8-69</strain>
    </source>
</reference>